<evidence type="ECO:0000259" key="8">
    <source>
        <dbReference type="Pfam" id="PF04893"/>
    </source>
</evidence>
<feature type="transmembrane region" description="Helical" evidence="6">
    <location>
        <begin position="138"/>
        <end position="158"/>
    </location>
</feature>
<evidence type="ECO:0000313" key="9">
    <source>
        <dbReference type="EMBL" id="CAI2375532.1"/>
    </source>
</evidence>
<dbReference type="PANTHER" id="PTHR12822:SF2">
    <property type="entry name" value="PROTEIN YIPF"/>
    <property type="match status" value="1"/>
</dbReference>
<evidence type="ECO:0000256" key="4">
    <source>
        <dbReference type="ARBA" id="ARBA00022989"/>
    </source>
</evidence>
<feature type="transmembrane region" description="Helical" evidence="6">
    <location>
        <begin position="178"/>
        <end position="198"/>
    </location>
</feature>
<organism evidence="9 10">
    <name type="scientific">Euplotes crassus</name>
    <dbReference type="NCBI Taxonomy" id="5936"/>
    <lineage>
        <taxon>Eukaryota</taxon>
        <taxon>Sar</taxon>
        <taxon>Alveolata</taxon>
        <taxon>Ciliophora</taxon>
        <taxon>Intramacronucleata</taxon>
        <taxon>Spirotrichea</taxon>
        <taxon>Hypotrichia</taxon>
        <taxon>Euplotida</taxon>
        <taxon>Euplotidae</taxon>
        <taxon>Moneuplotes</taxon>
    </lineage>
</organism>
<evidence type="ECO:0000256" key="5">
    <source>
        <dbReference type="ARBA" id="ARBA00023136"/>
    </source>
</evidence>
<dbReference type="PANTHER" id="PTHR12822">
    <property type="entry name" value="PROTEIN YIPF"/>
    <property type="match status" value="1"/>
</dbReference>
<evidence type="ECO:0000256" key="2">
    <source>
        <dbReference type="ARBA" id="ARBA00010596"/>
    </source>
</evidence>
<evidence type="ECO:0000256" key="6">
    <source>
        <dbReference type="RuleBase" id="RU361264"/>
    </source>
</evidence>
<feature type="transmembrane region" description="Helical" evidence="6">
    <location>
        <begin position="235"/>
        <end position="253"/>
    </location>
</feature>
<evidence type="ECO:0000313" key="10">
    <source>
        <dbReference type="Proteomes" id="UP001295684"/>
    </source>
</evidence>
<reference evidence="9" key="1">
    <citation type="submission" date="2023-07" db="EMBL/GenBank/DDBJ databases">
        <authorList>
            <consortium name="AG Swart"/>
            <person name="Singh M."/>
            <person name="Singh A."/>
            <person name="Seah K."/>
            <person name="Emmerich C."/>
        </authorList>
    </citation>
    <scope>NUCLEOTIDE SEQUENCE</scope>
    <source>
        <strain evidence="9">DP1</strain>
    </source>
</reference>
<dbReference type="InterPro" id="IPR006977">
    <property type="entry name" value="Yip1_dom"/>
</dbReference>
<dbReference type="GO" id="GO:0031267">
    <property type="term" value="F:small GTPase binding"/>
    <property type="evidence" value="ECO:0007669"/>
    <property type="project" value="InterPro"/>
</dbReference>
<protein>
    <recommendedName>
        <fullName evidence="6">Protein YIPF</fullName>
    </recommendedName>
</protein>
<dbReference type="GO" id="GO:0000139">
    <property type="term" value="C:Golgi membrane"/>
    <property type="evidence" value="ECO:0007669"/>
    <property type="project" value="UniProtKB-SubCell"/>
</dbReference>
<feature type="domain" description="Yip1" evidence="8">
    <location>
        <begin position="125"/>
        <end position="281"/>
    </location>
</feature>
<comment type="subcellular location">
    <subcellularLocation>
        <location evidence="6">Golgi apparatus membrane</location>
        <topology evidence="6">Multi-pass membrane protein</topology>
    </subcellularLocation>
    <subcellularLocation>
        <location evidence="1">Membrane</location>
        <topology evidence="1">Multi-pass membrane protein</topology>
    </subcellularLocation>
</comment>
<dbReference type="Proteomes" id="UP001295684">
    <property type="component" value="Unassembled WGS sequence"/>
</dbReference>
<dbReference type="Pfam" id="PF04893">
    <property type="entry name" value="Yip1"/>
    <property type="match status" value="1"/>
</dbReference>
<evidence type="ECO:0000256" key="7">
    <source>
        <dbReference type="SAM" id="MobiDB-lite"/>
    </source>
</evidence>
<proteinExistence type="inferred from homology"/>
<name>A0AAD2D0F3_EUPCR</name>
<keyword evidence="5 6" id="KW-0472">Membrane</keyword>
<keyword evidence="10" id="KW-1185">Reference proteome</keyword>
<feature type="compositionally biased region" description="Basic and acidic residues" evidence="7">
    <location>
        <begin position="24"/>
        <end position="33"/>
    </location>
</feature>
<comment type="caution">
    <text evidence="9">The sequence shown here is derived from an EMBL/GenBank/DDBJ whole genome shotgun (WGS) entry which is preliminary data.</text>
</comment>
<gene>
    <name evidence="9" type="ORF">ECRASSUSDP1_LOCUS16894</name>
</gene>
<sequence>MAQELQEMGFSGFGSNPNYGAIDTNEKQEDFNDLKINLGQNQPEYEYKKTEPPDQEEQRMTVSSNNNDEPGDQQQQLTQAQIDQRANRCCNGVHPDYYQRYFDVTTQDVLQRITFSLVPMNNKLEQAIGENPDFYGPFWIYTTLIFLLAFAENLHNYIAVGYENFEYDFKNFPPSLTIVYGIGFGAPLLLCTVMKYLSDIEMKYKAITCIYGYSFTSLCICVTLCAAPVDILQWIAVVAALAVNIGVLFFNLSAELNKNAPRLKWVLVIGICILQIVLMMVFKLKFLHMIKTK</sequence>
<dbReference type="AlphaFoldDB" id="A0AAD2D0F3"/>
<feature type="region of interest" description="Disordered" evidence="7">
    <location>
        <begin position="1"/>
        <end position="79"/>
    </location>
</feature>
<keyword evidence="3 6" id="KW-0812">Transmembrane</keyword>
<keyword evidence="4 6" id="KW-1133">Transmembrane helix</keyword>
<accession>A0AAD2D0F3</accession>
<dbReference type="GO" id="GO:0016192">
    <property type="term" value="P:vesicle-mediated transport"/>
    <property type="evidence" value="ECO:0007669"/>
    <property type="project" value="InterPro"/>
</dbReference>
<dbReference type="EMBL" id="CAMPGE010017020">
    <property type="protein sequence ID" value="CAI2375532.1"/>
    <property type="molecule type" value="Genomic_DNA"/>
</dbReference>
<evidence type="ECO:0000256" key="3">
    <source>
        <dbReference type="ARBA" id="ARBA00022692"/>
    </source>
</evidence>
<feature type="compositionally biased region" description="Basic and acidic residues" evidence="7">
    <location>
        <begin position="45"/>
        <end position="59"/>
    </location>
</feature>
<feature type="transmembrane region" description="Helical" evidence="6">
    <location>
        <begin position="210"/>
        <end position="229"/>
    </location>
</feature>
<feature type="transmembrane region" description="Helical" evidence="6">
    <location>
        <begin position="265"/>
        <end position="284"/>
    </location>
</feature>
<comment type="similarity">
    <text evidence="2 6">Belongs to the YIP1 family.</text>
</comment>
<evidence type="ECO:0000256" key="1">
    <source>
        <dbReference type="ARBA" id="ARBA00004141"/>
    </source>
</evidence>
<dbReference type="InterPro" id="IPR039765">
    <property type="entry name" value="Yip5/YIPF1/YIPF2"/>
</dbReference>